<accession>A0A9Q5I312</accession>
<keyword evidence="4" id="KW-1185">Reference proteome</keyword>
<dbReference type="InterPro" id="IPR046528">
    <property type="entry name" value="DUF6593"/>
</dbReference>
<dbReference type="Proteomes" id="UP000757232">
    <property type="component" value="Unassembled WGS sequence"/>
</dbReference>
<feature type="compositionally biased region" description="Basic and acidic residues" evidence="1">
    <location>
        <begin position="266"/>
        <end position="275"/>
    </location>
</feature>
<organism evidence="3 4">
    <name type="scientific">Sanghuangporus baumii</name>
    <name type="common">Phellinus baumii</name>
    <dbReference type="NCBI Taxonomy" id="108892"/>
    <lineage>
        <taxon>Eukaryota</taxon>
        <taxon>Fungi</taxon>
        <taxon>Dikarya</taxon>
        <taxon>Basidiomycota</taxon>
        <taxon>Agaricomycotina</taxon>
        <taxon>Agaricomycetes</taxon>
        <taxon>Hymenochaetales</taxon>
        <taxon>Hymenochaetaceae</taxon>
        <taxon>Sanghuangporus</taxon>
    </lineage>
</organism>
<evidence type="ECO:0000256" key="1">
    <source>
        <dbReference type="SAM" id="MobiDB-lite"/>
    </source>
</evidence>
<proteinExistence type="predicted"/>
<dbReference type="Pfam" id="PF20236">
    <property type="entry name" value="DUF6593"/>
    <property type="match status" value="1"/>
</dbReference>
<name>A0A9Q5I312_SANBA</name>
<dbReference type="EMBL" id="LNZH02000117">
    <property type="protein sequence ID" value="OCB90775.1"/>
    <property type="molecule type" value="Genomic_DNA"/>
</dbReference>
<dbReference type="OrthoDB" id="10508659at2759"/>
<sequence>MQSKASDSSVTCTRALLHLHTPLLCFHTFHYAAQKACLSHSSRVNQRNNQIDMELDFPRRRIFNATFITPGPGASKPVYRISTTRDWKFFPHKTTIEFVASDDPQDHKVIAQIIWNWPSQDRSYVHFGGHLYALSEFLGCGVGFLNTDSQITFEHQTYTWRTYAFEPQLYDSSGRQVVTYKRDPVGLFKPNSISPAGHLRISESIAVNPMARDATFASFFIFMVSRNLHLPWKKHQVTDVSESKTEAVATSVGEQKPNVEDQQVSGDEKDVKAQDAKVGGEGSDGNDDTSLKNEGEGENVLPGAA</sequence>
<feature type="region of interest" description="Disordered" evidence="1">
    <location>
        <begin position="239"/>
        <end position="305"/>
    </location>
</feature>
<evidence type="ECO:0000313" key="3">
    <source>
        <dbReference type="EMBL" id="OCB90775.1"/>
    </source>
</evidence>
<comment type="caution">
    <text evidence="3">The sequence shown here is derived from an EMBL/GenBank/DDBJ whole genome shotgun (WGS) entry which is preliminary data.</text>
</comment>
<evidence type="ECO:0000259" key="2">
    <source>
        <dbReference type="Pfam" id="PF20236"/>
    </source>
</evidence>
<gene>
    <name evidence="3" type="ORF">A7U60_g1959</name>
</gene>
<protein>
    <recommendedName>
        <fullName evidence="2">DUF6593 domain-containing protein</fullName>
    </recommendedName>
</protein>
<reference evidence="3" key="1">
    <citation type="submission" date="2016-06" db="EMBL/GenBank/DDBJ databases">
        <title>Draft Genome sequence of the fungus Inonotus baumii.</title>
        <authorList>
            <person name="Zhu H."/>
            <person name="Lin W."/>
        </authorList>
    </citation>
    <scope>NUCLEOTIDE SEQUENCE</scope>
    <source>
        <strain evidence="3">821</strain>
    </source>
</reference>
<dbReference type="AlphaFoldDB" id="A0A9Q5I312"/>
<evidence type="ECO:0000313" key="4">
    <source>
        <dbReference type="Proteomes" id="UP000757232"/>
    </source>
</evidence>
<feature type="domain" description="DUF6593" evidence="2">
    <location>
        <begin position="64"/>
        <end position="221"/>
    </location>
</feature>